<dbReference type="EMBL" id="MCGT01000013">
    <property type="protein sequence ID" value="ORX54465.1"/>
    <property type="molecule type" value="Genomic_DNA"/>
</dbReference>
<accession>A0A1X2GIE2</accession>
<dbReference type="Proteomes" id="UP000242146">
    <property type="component" value="Unassembled WGS sequence"/>
</dbReference>
<evidence type="ECO:0000313" key="3">
    <source>
        <dbReference type="Proteomes" id="UP000242146"/>
    </source>
</evidence>
<proteinExistence type="predicted"/>
<keyword evidence="3" id="KW-1185">Reference proteome</keyword>
<reference evidence="2 3" key="1">
    <citation type="submission" date="2016-07" db="EMBL/GenBank/DDBJ databases">
        <title>Pervasive Adenine N6-methylation of Active Genes in Fungi.</title>
        <authorList>
            <consortium name="DOE Joint Genome Institute"/>
            <person name="Mondo S.J."/>
            <person name="Dannebaum R.O."/>
            <person name="Kuo R.C."/>
            <person name="Labutti K."/>
            <person name="Haridas S."/>
            <person name="Kuo A."/>
            <person name="Salamov A."/>
            <person name="Ahrendt S.R."/>
            <person name="Lipzen A."/>
            <person name="Sullivan W."/>
            <person name="Andreopoulos W.B."/>
            <person name="Clum A."/>
            <person name="Lindquist E."/>
            <person name="Daum C."/>
            <person name="Ramamoorthy G.K."/>
            <person name="Gryganskyi A."/>
            <person name="Culley D."/>
            <person name="Magnuson J.K."/>
            <person name="James T.Y."/>
            <person name="O'Malley M.A."/>
            <person name="Stajich J.E."/>
            <person name="Spatafora J.W."/>
            <person name="Visel A."/>
            <person name="Grigoriev I.V."/>
        </authorList>
    </citation>
    <scope>NUCLEOTIDE SEQUENCE [LARGE SCALE GENOMIC DNA]</scope>
    <source>
        <strain evidence="2 3">NRRL 3301</strain>
    </source>
</reference>
<protein>
    <submittedName>
        <fullName evidence="2">Uncharacterized protein</fullName>
    </submittedName>
</protein>
<feature type="region of interest" description="Disordered" evidence="1">
    <location>
        <begin position="600"/>
        <end position="650"/>
    </location>
</feature>
<feature type="compositionally biased region" description="Low complexity" evidence="1">
    <location>
        <begin position="131"/>
        <end position="140"/>
    </location>
</feature>
<feature type="compositionally biased region" description="Pro residues" evidence="1">
    <location>
        <begin position="300"/>
        <end position="310"/>
    </location>
</feature>
<evidence type="ECO:0000313" key="2">
    <source>
        <dbReference type="EMBL" id="ORX54465.1"/>
    </source>
</evidence>
<feature type="compositionally biased region" description="Low complexity" evidence="1">
    <location>
        <begin position="454"/>
        <end position="502"/>
    </location>
</feature>
<evidence type="ECO:0000256" key="1">
    <source>
        <dbReference type="SAM" id="MobiDB-lite"/>
    </source>
</evidence>
<dbReference type="OrthoDB" id="2138242at2759"/>
<feature type="compositionally biased region" description="Polar residues" evidence="1">
    <location>
        <begin position="171"/>
        <end position="199"/>
    </location>
</feature>
<feature type="compositionally biased region" description="Polar residues" evidence="1">
    <location>
        <begin position="247"/>
        <end position="257"/>
    </location>
</feature>
<feature type="region of interest" description="Disordered" evidence="1">
    <location>
        <begin position="293"/>
        <end position="507"/>
    </location>
</feature>
<dbReference type="AlphaFoldDB" id="A0A1X2GIE2"/>
<comment type="caution">
    <text evidence="2">The sequence shown here is derived from an EMBL/GenBank/DDBJ whole genome shotgun (WGS) entry which is preliminary data.</text>
</comment>
<feature type="region of interest" description="Disordered" evidence="1">
    <location>
        <begin position="131"/>
        <end position="263"/>
    </location>
</feature>
<gene>
    <name evidence="2" type="ORF">DM01DRAFT_1367063</name>
</gene>
<name>A0A1X2GIE2_9FUNG</name>
<feature type="compositionally biased region" description="Basic residues" evidence="1">
    <location>
        <begin position="411"/>
        <end position="421"/>
    </location>
</feature>
<organism evidence="2 3">
    <name type="scientific">Hesseltinella vesiculosa</name>
    <dbReference type="NCBI Taxonomy" id="101127"/>
    <lineage>
        <taxon>Eukaryota</taxon>
        <taxon>Fungi</taxon>
        <taxon>Fungi incertae sedis</taxon>
        <taxon>Mucoromycota</taxon>
        <taxon>Mucoromycotina</taxon>
        <taxon>Mucoromycetes</taxon>
        <taxon>Mucorales</taxon>
        <taxon>Cunninghamellaceae</taxon>
        <taxon>Hesseltinella</taxon>
    </lineage>
</organism>
<sequence>MKVLVRLLGHYGNLVPFYLYQIPDSTLLLFRLNDITSLFHVPDLARHPLLTQVPRGECYRILEAGDDYYVSTQVLAQAAVAMNRFRLAELCKLKANDYAVGLADGILSCIKDLELVRNKAEPVITKDLPWSPVVSPISSPKRQARGHPTSPPITSIKPEPQTPPPLRLSQPAETTSPATHVLQSQQQPSLDSHRSSSLTRPHPDDEPATNKRQRTDRKVLMKPSHTVSSQAPMLTNDKQDLPRLRNNLGSNNNQQTLLAKRQGKNSRNLTIYAPSYADQLAVSVRSAPLHSNFRQLAPNGYPPPPPPPPSTTQSSLAYNVNGHPKNLHLHPLASNGSAHPVQHTPSSTSQHHPVFAPPGSLQHHALPHQQSSHPPLSHQRNAHPSKYLQPGHTLAPLLSPRAAPVLSSQQPHHHPFHHHHPEPKTTGGAIGKQEFAIPPIQQPPHTAHPGSNHGFGSAAGFARASSNHASSSNTTSNNNTTNNTNGNTNATSSNLPLTAAAAPMPPQTPTTYSFAALQRQQFLQPFEHLFDTIETTRTLKNTLDDQIRRSSTLLQTLQASTTTIEGLVRSQVKEVQRDVMHRMEEVIDTMVKRIAQLETKLDISPTSNPNNDSAPPVTTPTPTPPSSSCNGQNHLKSPPTIVRSQNDIGPSECHAMLDTLRERLDRLESQLDK</sequence>